<evidence type="ECO:0000256" key="1">
    <source>
        <dbReference type="ARBA" id="ARBA00022679"/>
    </source>
</evidence>
<organism evidence="4 5">
    <name type="scientific">Geodermatophilus amargosae</name>
    <dbReference type="NCBI Taxonomy" id="1296565"/>
    <lineage>
        <taxon>Bacteria</taxon>
        <taxon>Bacillati</taxon>
        <taxon>Actinomycetota</taxon>
        <taxon>Actinomycetes</taxon>
        <taxon>Geodermatophilales</taxon>
        <taxon>Geodermatophilaceae</taxon>
        <taxon>Geodermatophilus</taxon>
    </lineage>
</organism>
<dbReference type="STRING" id="1296565.SAMN05660657_03277"/>
<accession>A0A1I7B4Z5</accession>
<dbReference type="Pfam" id="PF00583">
    <property type="entry name" value="Acetyltransf_1"/>
    <property type="match status" value="1"/>
</dbReference>
<sequence>MTIQEFAHDHVAALGELFRRLPDSDLTFVKEDVTPAALAGWPTARGWRWVEVAPDGTVNGMAALLPLTGWSDHVAELRLVVDPVTRGRGIGRGLAQHAVANGVRSGLLKLVVEVAARQQPVTEMFLGMGFTGEALLRDHFRDRSGELQDLLVLALLTEQMFEAMTAVGMVDLLEGQ</sequence>
<dbReference type="GO" id="GO:0016747">
    <property type="term" value="F:acyltransferase activity, transferring groups other than amino-acyl groups"/>
    <property type="evidence" value="ECO:0007669"/>
    <property type="project" value="InterPro"/>
</dbReference>
<evidence type="ECO:0000259" key="3">
    <source>
        <dbReference type="PROSITE" id="PS51186"/>
    </source>
</evidence>
<gene>
    <name evidence="4" type="ORF">SAMN05660657_03277</name>
</gene>
<keyword evidence="2 4" id="KW-0012">Acyltransferase</keyword>
<dbReference type="InterPro" id="IPR000182">
    <property type="entry name" value="GNAT_dom"/>
</dbReference>
<dbReference type="InterPro" id="IPR050832">
    <property type="entry name" value="Bact_Acetyltransf"/>
</dbReference>
<name>A0A1I7B4Z5_9ACTN</name>
<keyword evidence="5" id="KW-1185">Reference proteome</keyword>
<evidence type="ECO:0000313" key="5">
    <source>
        <dbReference type="Proteomes" id="UP000199546"/>
    </source>
</evidence>
<protein>
    <submittedName>
        <fullName evidence="4">L-amino acid N-acyltransferase YncA</fullName>
    </submittedName>
</protein>
<proteinExistence type="predicted"/>
<dbReference type="InterPro" id="IPR016181">
    <property type="entry name" value="Acyl_CoA_acyltransferase"/>
</dbReference>
<dbReference type="PANTHER" id="PTHR43877">
    <property type="entry name" value="AMINOALKYLPHOSPHONATE N-ACETYLTRANSFERASE-RELATED-RELATED"/>
    <property type="match status" value="1"/>
</dbReference>
<dbReference type="EMBL" id="FPBA01000012">
    <property type="protein sequence ID" value="SFT82221.1"/>
    <property type="molecule type" value="Genomic_DNA"/>
</dbReference>
<dbReference type="AlphaFoldDB" id="A0A1I7B4Z5"/>
<dbReference type="SUPFAM" id="SSF55729">
    <property type="entry name" value="Acyl-CoA N-acyltransferases (Nat)"/>
    <property type="match status" value="1"/>
</dbReference>
<dbReference type="OrthoDB" id="8221829at2"/>
<dbReference type="Proteomes" id="UP000199546">
    <property type="component" value="Unassembled WGS sequence"/>
</dbReference>
<reference evidence="5" key="1">
    <citation type="submission" date="2016-10" db="EMBL/GenBank/DDBJ databases">
        <authorList>
            <person name="Varghese N."/>
            <person name="Submissions S."/>
        </authorList>
    </citation>
    <scope>NUCLEOTIDE SEQUENCE [LARGE SCALE GENOMIC DNA]</scope>
    <source>
        <strain evidence="5">DSM 46136</strain>
    </source>
</reference>
<evidence type="ECO:0000313" key="4">
    <source>
        <dbReference type="EMBL" id="SFT82221.1"/>
    </source>
</evidence>
<keyword evidence="1 4" id="KW-0808">Transferase</keyword>
<feature type="domain" description="N-acetyltransferase" evidence="3">
    <location>
        <begin position="1"/>
        <end position="162"/>
    </location>
</feature>
<evidence type="ECO:0000256" key="2">
    <source>
        <dbReference type="ARBA" id="ARBA00023315"/>
    </source>
</evidence>
<dbReference type="Gene3D" id="3.40.630.30">
    <property type="match status" value="1"/>
</dbReference>
<dbReference type="PANTHER" id="PTHR43877:SF1">
    <property type="entry name" value="ACETYLTRANSFERASE"/>
    <property type="match status" value="1"/>
</dbReference>
<dbReference type="PROSITE" id="PS51186">
    <property type="entry name" value="GNAT"/>
    <property type="match status" value="1"/>
</dbReference>